<evidence type="ECO:0000256" key="1">
    <source>
        <dbReference type="RuleBase" id="RU004549"/>
    </source>
</evidence>
<keyword evidence="1" id="KW-0804">Transcription</keyword>
<dbReference type="PANTHER" id="PTHR31734:SF28">
    <property type="entry name" value="AUXIN-RESPONSIVE PROTEIN IAA13"/>
    <property type="match status" value="1"/>
</dbReference>
<dbReference type="SUPFAM" id="SSF54277">
    <property type="entry name" value="CAD &amp; PB1 domains"/>
    <property type="match status" value="1"/>
</dbReference>
<evidence type="ECO:0000313" key="4">
    <source>
        <dbReference type="RefSeq" id="XP_016467945.1"/>
    </source>
</evidence>
<dbReference type="PANTHER" id="PTHR31734">
    <property type="entry name" value="AUXIN-RESPONSIVE PROTEIN IAA17"/>
    <property type="match status" value="1"/>
</dbReference>
<dbReference type="Gene3D" id="3.10.20.90">
    <property type="entry name" value="Phosphatidylinositol 3-kinase Catalytic Subunit, Chain A, domain 1"/>
    <property type="match status" value="1"/>
</dbReference>
<reference evidence="4" key="1">
    <citation type="submission" date="2025-08" db="UniProtKB">
        <authorList>
            <consortium name="RefSeq"/>
        </authorList>
    </citation>
    <scope>IDENTIFICATION</scope>
</reference>
<organism evidence="4">
    <name type="scientific">Nicotiana tabacum</name>
    <name type="common">Common tobacco</name>
    <dbReference type="NCBI Taxonomy" id="4097"/>
    <lineage>
        <taxon>Eukaryota</taxon>
        <taxon>Viridiplantae</taxon>
        <taxon>Streptophyta</taxon>
        <taxon>Embryophyta</taxon>
        <taxon>Tracheophyta</taxon>
        <taxon>Spermatophyta</taxon>
        <taxon>Magnoliopsida</taxon>
        <taxon>eudicotyledons</taxon>
        <taxon>Gunneridae</taxon>
        <taxon>Pentapetalae</taxon>
        <taxon>asterids</taxon>
        <taxon>lamiids</taxon>
        <taxon>Solanales</taxon>
        <taxon>Solanaceae</taxon>
        <taxon>Nicotianoideae</taxon>
        <taxon>Nicotianeae</taxon>
        <taxon>Nicotiana</taxon>
    </lineage>
</organism>
<feature type="region of interest" description="Disordered" evidence="2">
    <location>
        <begin position="1"/>
        <end position="47"/>
    </location>
</feature>
<evidence type="ECO:0000259" key="3">
    <source>
        <dbReference type="Pfam" id="PF02309"/>
    </source>
</evidence>
<dbReference type="OrthoDB" id="7848332at2759"/>
<sequence length="158" mass="17400">MVRTRATGQGGQPLVPPAVATRGRGRGHDRGRGRAGTSDARARPAQPIVAAQDYVVPGMPEYEQLLGQDEDRAAASEDELRRLQRFKKYDPPVFSGLASDDTLGFLEECHCQCGTEGIPIRDGLTESRLMDLLHGSEYVLTYEDKDGDWMLVGDVPWE</sequence>
<comment type="subunit">
    <text evidence="1">Homodimers and heterodimers.</text>
</comment>
<keyword evidence="1" id="KW-0805">Transcription regulation</keyword>
<dbReference type="GO" id="GO:0006355">
    <property type="term" value="P:regulation of DNA-templated transcription"/>
    <property type="evidence" value="ECO:0007669"/>
    <property type="project" value="InterPro"/>
</dbReference>
<comment type="function">
    <text evidence="1">Aux/IAA proteins are short-lived transcriptional factors that function as repressors of early auxin response genes at low auxin concentrations.</text>
</comment>
<gene>
    <name evidence="4" type="primary">LOC107790526</name>
</gene>
<comment type="similarity">
    <text evidence="1">Belongs to the Aux/IAA family.</text>
</comment>
<dbReference type="RefSeq" id="XP_016467945.1">
    <property type="nucleotide sequence ID" value="XM_016612459.1"/>
</dbReference>
<dbReference type="AlphaFoldDB" id="A0A1S3ZU58"/>
<dbReference type="InterPro" id="IPR033389">
    <property type="entry name" value="AUX/IAA_dom"/>
</dbReference>
<comment type="subcellular location">
    <subcellularLocation>
        <location evidence="1">Nucleus</location>
    </subcellularLocation>
</comment>
<dbReference type="KEGG" id="nta:107790526"/>
<name>A0A1S3ZU58_TOBAC</name>
<proteinExistence type="inferred from homology"/>
<keyword evidence="1" id="KW-0539">Nucleus</keyword>
<keyword evidence="1" id="KW-0678">Repressor</keyword>
<dbReference type="PaxDb" id="4097-A0A1S3ZU58"/>
<feature type="domain" description="AUX/IAA" evidence="3">
    <location>
        <begin position="109"/>
        <end position="158"/>
    </location>
</feature>
<evidence type="ECO:0000256" key="2">
    <source>
        <dbReference type="SAM" id="MobiDB-lite"/>
    </source>
</evidence>
<dbReference type="Pfam" id="PF02309">
    <property type="entry name" value="AUX_IAA"/>
    <property type="match status" value="1"/>
</dbReference>
<accession>A0A1S3ZU58</accession>
<dbReference type="STRING" id="4097.A0A1S3ZU58"/>
<protein>
    <recommendedName>
        <fullName evidence="1">Auxin-responsive protein</fullName>
    </recommendedName>
</protein>
<dbReference type="GO" id="GO:0005634">
    <property type="term" value="C:nucleus"/>
    <property type="evidence" value="ECO:0007669"/>
    <property type="project" value="UniProtKB-SubCell"/>
</dbReference>
<dbReference type="GO" id="GO:0009734">
    <property type="term" value="P:auxin-activated signaling pathway"/>
    <property type="evidence" value="ECO:0007669"/>
    <property type="project" value="UniProtKB-UniRule"/>
</dbReference>
<dbReference type="InterPro" id="IPR003311">
    <property type="entry name" value="AUX_IAA"/>
</dbReference>
<keyword evidence="1" id="KW-0927">Auxin signaling pathway</keyword>